<organism evidence="1">
    <name type="scientific">uncultured Cytophagales bacterium</name>
    <dbReference type="NCBI Taxonomy" id="158755"/>
    <lineage>
        <taxon>Bacteria</taxon>
        <taxon>Pseudomonadati</taxon>
        <taxon>Bacteroidota</taxon>
        <taxon>Sphingobacteriia</taxon>
        <taxon>Sphingobacteriales</taxon>
        <taxon>environmental samples</taxon>
    </lineage>
</organism>
<proteinExistence type="predicted"/>
<protein>
    <recommendedName>
        <fullName evidence="2">HMA domain-containing protein</fullName>
    </recommendedName>
</protein>
<dbReference type="EMBL" id="CADCTQ010000379">
    <property type="protein sequence ID" value="CAA9290226.1"/>
    <property type="molecule type" value="Genomic_DNA"/>
</dbReference>
<accession>A0A6J4JXN4</accession>
<evidence type="ECO:0000313" key="1">
    <source>
        <dbReference type="EMBL" id="CAA9290226.1"/>
    </source>
</evidence>
<evidence type="ECO:0008006" key="2">
    <source>
        <dbReference type="Google" id="ProtNLM"/>
    </source>
</evidence>
<gene>
    <name evidence="1" type="ORF">AVDCRST_MAG56-4603</name>
</gene>
<dbReference type="AlphaFoldDB" id="A0A6J4JXN4"/>
<name>A0A6J4JXN4_9SPHI</name>
<sequence length="79" mass="8912">MEANLKIPVEVLVFETNICHQRELPQLARLLGTEKRIAGWNVDLDDCSRVLRVEARCLPPAEVIALLRQAGYACQELPD</sequence>
<reference evidence="1" key="1">
    <citation type="submission" date="2020-02" db="EMBL/GenBank/DDBJ databases">
        <authorList>
            <person name="Meier V. D."/>
        </authorList>
    </citation>
    <scope>NUCLEOTIDE SEQUENCE</scope>
    <source>
        <strain evidence="1">AVDCRST_MAG56</strain>
    </source>
</reference>